<dbReference type="OMA" id="PNYEYEV"/>
<name>G8JUB5_ERECY</name>
<evidence type="ECO:0000313" key="9">
    <source>
        <dbReference type="EMBL" id="AET40695.1"/>
    </source>
</evidence>
<dbReference type="PANTHER" id="PTHR12147">
    <property type="entry name" value="METALLOPEPTIDASE M28 FAMILY MEMBER"/>
    <property type="match status" value="1"/>
</dbReference>
<sequence>MRYFRLFWTFIVGVNALVLPLDSNESGKVGKSIRSGLGRLRHFSSGFKDDYSSKPMVDSEELQKAITKQELNSSVWDLWDASNASVATIGHRTRVIGSPGHIGTLDFILKELSKLEDYYNVSVQHFTAFSGNIKSANLTFSNGTDIEDSLPMTFSPSVEGFTGKLVQVPNAGCENSDYSNLNLSSESIALLERGACSFIAKSNLAGSHGFKAMVVYDNVEAAEPFRGSLNDQGNNTVPGFGVTRTLGHILLSEISNDPDFSLFFSMDSTLEITNTTNIIADTKHGDPNNIVSLGAHSDSVLAGAGINDDGSGTISLLTVAKHLRNYQVKNKVRFAWWSAEEEGLIGSNYYVSQLTPEENQKIRLFMDYDMMASPNYEYQVYDANNSANPVGSEELKNLYIDYYVSHDLPYVLIPFDGRSDYVGFIENGIPGGGVTTGAEMLNAKNGIAYDVCYHQLCDDTNNLAWDAFMVNTRLIAHSVATYAKSLDGFPEIQQDSTVISSFHSSNKAPLFQYRGSQLVY</sequence>
<keyword evidence="10" id="KW-1185">Reference proteome</keyword>
<comment type="cofactor">
    <cofactor evidence="1">
        <name>Zn(2+)</name>
        <dbReference type="ChEBI" id="CHEBI:29105"/>
    </cofactor>
</comment>
<dbReference type="GO" id="GO:0046872">
    <property type="term" value="F:metal ion binding"/>
    <property type="evidence" value="ECO:0007669"/>
    <property type="project" value="UniProtKB-KW"/>
</dbReference>
<dbReference type="Proteomes" id="UP000006790">
    <property type="component" value="Chromosome 6"/>
</dbReference>
<reference evidence="10" key="1">
    <citation type="journal article" date="2012" name="G3 (Bethesda)">
        <title>Pichia sorbitophila, an interspecies yeast hybrid reveals early steps of genome resolution following polyploidization.</title>
        <authorList>
            <person name="Leh Louis V."/>
            <person name="Despons L."/>
            <person name="Friedrich A."/>
            <person name="Martin T."/>
            <person name="Durrens P."/>
            <person name="Casaregola S."/>
            <person name="Neuveglise C."/>
            <person name="Fairhead C."/>
            <person name="Marck C."/>
            <person name="Cruz J.A."/>
            <person name="Straub M.L."/>
            <person name="Kugler V."/>
            <person name="Sacerdot C."/>
            <person name="Uzunov Z."/>
            <person name="Thierry A."/>
            <person name="Weiss S."/>
            <person name="Bleykasten C."/>
            <person name="De Montigny J."/>
            <person name="Jacques N."/>
            <person name="Jung P."/>
            <person name="Lemaire M."/>
            <person name="Mallet S."/>
            <person name="Morel G."/>
            <person name="Richard G.F."/>
            <person name="Sarkar A."/>
            <person name="Savel G."/>
            <person name="Schacherer J."/>
            <person name="Seret M.L."/>
            <person name="Talla E."/>
            <person name="Samson G."/>
            <person name="Jubin C."/>
            <person name="Poulain J."/>
            <person name="Vacherie B."/>
            <person name="Barbe V."/>
            <person name="Pelletier E."/>
            <person name="Sherman D.J."/>
            <person name="Westhof E."/>
            <person name="Weissenbach J."/>
            <person name="Baret P.V."/>
            <person name="Wincker P."/>
            <person name="Gaillardin C."/>
            <person name="Dujon B."/>
            <person name="Souciet J.L."/>
        </authorList>
    </citation>
    <scope>NUCLEOTIDE SEQUENCE [LARGE SCALE GENOMIC DNA]</scope>
    <source>
        <strain evidence="10">CBS 270.75 / DBVPG 7215 / KCTC 17166 / NRRL Y-17582</strain>
    </source>
</reference>
<proteinExistence type="inferred from homology"/>
<feature type="domain" description="PA" evidence="7">
    <location>
        <begin position="162"/>
        <end position="249"/>
    </location>
</feature>
<dbReference type="FunCoup" id="G8JUB5">
    <property type="interactions" value="51"/>
</dbReference>
<dbReference type="EMBL" id="CP002502">
    <property type="protein sequence ID" value="AET40695.1"/>
    <property type="molecule type" value="Genomic_DNA"/>
</dbReference>
<comment type="similarity">
    <text evidence="6">Belongs to the peptidase M28 family.</text>
</comment>
<dbReference type="MEROPS" id="M28.001"/>
<dbReference type="Gene3D" id="3.40.630.10">
    <property type="entry name" value="Zn peptidases"/>
    <property type="match status" value="1"/>
</dbReference>
<evidence type="ECO:0000259" key="7">
    <source>
        <dbReference type="Pfam" id="PF02225"/>
    </source>
</evidence>
<keyword evidence="2 6" id="KW-0645">Protease</keyword>
<dbReference type="eggNOG" id="KOG2195">
    <property type="taxonomic scope" value="Eukaryota"/>
</dbReference>
<evidence type="ECO:0000259" key="8">
    <source>
        <dbReference type="Pfam" id="PF04389"/>
    </source>
</evidence>
<dbReference type="SUPFAM" id="SSF52025">
    <property type="entry name" value="PA domain"/>
    <property type="match status" value="1"/>
</dbReference>
<dbReference type="InterPro" id="IPR046450">
    <property type="entry name" value="PA_dom_sf"/>
</dbReference>
<feature type="chain" id="PRO_5005133017" description="Peptide hydrolase" evidence="6">
    <location>
        <begin position="17"/>
        <end position="520"/>
    </location>
</feature>
<keyword evidence="5 6" id="KW-0862">Zinc</keyword>
<dbReference type="EC" id="3.4.-.-" evidence="6"/>
<keyword evidence="4 6" id="KW-0378">Hydrolase</keyword>
<gene>
    <name evidence="9" type="ordered locus">Ecym_6317</name>
</gene>
<dbReference type="GO" id="GO:0004177">
    <property type="term" value="F:aminopeptidase activity"/>
    <property type="evidence" value="ECO:0007669"/>
    <property type="project" value="EnsemblFungi"/>
</dbReference>
<protein>
    <recommendedName>
        <fullName evidence="6">Peptide hydrolase</fullName>
        <ecNumber evidence="6">3.4.-.-</ecNumber>
    </recommendedName>
</protein>
<evidence type="ECO:0000256" key="3">
    <source>
        <dbReference type="ARBA" id="ARBA00022723"/>
    </source>
</evidence>
<keyword evidence="3 6" id="KW-0479">Metal-binding</keyword>
<dbReference type="InParanoid" id="G8JUB5"/>
<feature type="signal peptide" evidence="6">
    <location>
        <begin position="1"/>
        <end position="16"/>
    </location>
</feature>
<accession>G8JUB5</accession>
<dbReference type="STRING" id="931890.G8JUB5"/>
<evidence type="ECO:0000256" key="5">
    <source>
        <dbReference type="ARBA" id="ARBA00022833"/>
    </source>
</evidence>
<dbReference type="PANTHER" id="PTHR12147:SF17">
    <property type="entry name" value="AMINOPEPTIDASE Y"/>
    <property type="match status" value="1"/>
</dbReference>
<dbReference type="AlphaFoldDB" id="G8JUB5"/>
<evidence type="ECO:0000256" key="6">
    <source>
        <dbReference type="RuleBase" id="RU361240"/>
    </source>
</evidence>
<evidence type="ECO:0000256" key="2">
    <source>
        <dbReference type="ARBA" id="ARBA00022670"/>
    </source>
</evidence>
<dbReference type="SUPFAM" id="SSF53187">
    <property type="entry name" value="Zn-dependent exopeptidases"/>
    <property type="match status" value="1"/>
</dbReference>
<dbReference type="InterPro" id="IPR007484">
    <property type="entry name" value="Peptidase_M28"/>
</dbReference>
<keyword evidence="6" id="KW-0732">Signal</keyword>
<dbReference type="KEGG" id="erc:Ecym_6317"/>
<dbReference type="FunFam" id="3.40.630.10:FF:000093">
    <property type="entry name" value="Peptide hydrolase"/>
    <property type="match status" value="1"/>
</dbReference>
<dbReference type="Gene3D" id="3.50.30.30">
    <property type="match status" value="1"/>
</dbReference>
<organism evidence="9 10">
    <name type="scientific">Eremothecium cymbalariae (strain CBS 270.75 / DBVPG 7215 / KCTC 17166 / NRRL Y-17582)</name>
    <name type="common">Yeast</name>
    <dbReference type="NCBI Taxonomy" id="931890"/>
    <lineage>
        <taxon>Eukaryota</taxon>
        <taxon>Fungi</taxon>
        <taxon>Dikarya</taxon>
        <taxon>Ascomycota</taxon>
        <taxon>Saccharomycotina</taxon>
        <taxon>Saccharomycetes</taxon>
        <taxon>Saccharomycetales</taxon>
        <taxon>Saccharomycetaceae</taxon>
        <taxon>Eremothecium</taxon>
    </lineage>
</organism>
<dbReference type="InterPro" id="IPR045175">
    <property type="entry name" value="M28_fam"/>
</dbReference>
<dbReference type="GO" id="GO:0006508">
    <property type="term" value="P:proteolysis"/>
    <property type="evidence" value="ECO:0007669"/>
    <property type="project" value="UniProtKB-KW"/>
</dbReference>
<dbReference type="GO" id="GO:0000324">
    <property type="term" value="C:fungal-type vacuole"/>
    <property type="evidence" value="ECO:0007669"/>
    <property type="project" value="EnsemblFungi"/>
</dbReference>
<dbReference type="InterPro" id="IPR003137">
    <property type="entry name" value="PA_domain"/>
</dbReference>
<evidence type="ECO:0000313" key="10">
    <source>
        <dbReference type="Proteomes" id="UP000006790"/>
    </source>
</evidence>
<dbReference type="HOGENOM" id="CLU_024336_0_1_1"/>
<evidence type="ECO:0000256" key="1">
    <source>
        <dbReference type="ARBA" id="ARBA00001947"/>
    </source>
</evidence>
<dbReference type="OrthoDB" id="10013407at2759"/>
<dbReference type="GO" id="GO:0007039">
    <property type="term" value="P:protein catabolic process in the vacuole"/>
    <property type="evidence" value="ECO:0007669"/>
    <property type="project" value="EnsemblFungi"/>
</dbReference>
<dbReference type="GeneID" id="11471101"/>
<evidence type="ECO:0000256" key="4">
    <source>
        <dbReference type="ARBA" id="ARBA00022801"/>
    </source>
</evidence>
<dbReference type="Pfam" id="PF02225">
    <property type="entry name" value="PA"/>
    <property type="match status" value="1"/>
</dbReference>
<feature type="domain" description="Peptidase M28" evidence="8">
    <location>
        <begin position="277"/>
        <end position="477"/>
    </location>
</feature>
<dbReference type="GO" id="GO:0008235">
    <property type="term" value="F:metalloexopeptidase activity"/>
    <property type="evidence" value="ECO:0007669"/>
    <property type="project" value="InterPro"/>
</dbReference>
<dbReference type="RefSeq" id="XP_003647512.1">
    <property type="nucleotide sequence ID" value="XM_003647464.1"/>
</dbReference>
<dbReference type="Pfam" id="PF04389">
    <property type="entry name" value="Peptidase_M28"/>
    <property type="match status" value="1"/>
</dbReference>